<dbReference type="Proteomes" id="UP000019487">
    <property type="component" value="Unassembled WGS sequence"/>
</dbReference>
<evidence type="ECO:0000313" key="2">
    <source>
        <dbReference type="EMBL" id="ESZ90810.1"/>
    </source>
</evidence>
<proteinExistence type="predicted"/>
<keyword evidence="3" id="KW-1185">Reference proteome</keyword>
<accession>W9C8F1</accession>
<feature type="region of interest" description="Disordered" evidence="1">
    <location>
        <begin position="208"/>
        <end position="403"/>
    </location>
</feature>
<dbReference type="OrthoDB" id="2017974at2759"/>
<feature type="compositionally biased region" description="Basic and acidic residues" evidence="1">
    <location>
        <begin position="209"/>
        <end position="221"/>
    </location>
</feature>
<dbReference type="HOGENOM" id="CLU_565199_0_0_1"/>
<feature type="compositionally biased region" description="Polar residues" evidence="1">
    <location>
        <begin position="328"/>
        <end position="360"/>
    </location>
</feature>
<protein>
    <submittedName>
        <fullName evidence="2">Uncharacterized protein</fullName>
    </submittedName>
</protein>
<gene>
    <name evidence="2" type="ORF">SBOR_8815</name>
</gene>
<dbReference type="STRING" id="1432307.W9C8F1"/>
<feature type="compositionally biased region" description="Polar residues" evidence="1">
    <location>
        <begin position="238"/>
        <end position="255"/>
    </location>
</feature>
<name>W9C8F1_SCLBF</name>
<evidence type="ECO:0000256" key="1">
    <source>
        <dbReference type="SAM" id="MobiDB-lite"/>
    </source>
</evidence>
<reference evidence="2 3" key="1">
    <citation type="journal article" date="2014" name="Genome Announc.">
        <title>Draft genome sequence of Sclerotinia borealis, a psychrophilic plant pathogenic fungus.</title>
        <authorList>
            <person name="Mardanov A.V."/>
            <person name="Beletsky A.V."/>
            <person name="Kadnikov V.V."/>
            <person name="Ignatov A.N."/>
            <person name="Ravin N.V."/>
        </authorList>
    </citation>
    <scope>NUCLEOTIDE SEQUENCE [LARGE SCALE GENOMIC DNA]</scope>
    <source>
        <strain evidence="3">F-4157</strain>
    </source>
</reference>
<sequence length="483" mass="54383">MIQRQQTQYNCLWIVNTDHSFGGTSEWRERIARLVNEPEPRFLLTSLNKPGLDIRSIINSFFLDISENFQFRIEKDFLGDRVSPGTTPSTTLGEGYGVEGKSTNREGSSTLYEMSKSNETSGWYSDDEEQACAEWRACWSTNVQWLRRLCFGCRQLWKFMARMLEKGQECTVYPSTEELWKHTEVRHRDKILAYPGELQQFRETLEEDSVVKRPSKDESFPRKHAQIDGATEAERSVSKQPLNAPQPSRSLSGLQALSLRPNEDITMEDEEITTDQPRKRAAVGDGISAGSASPFREASDSPPPRRSLARPTSGPTSTSDTETRRQATKGQLWTPDQDSPFTRSSFDPSNITSIQTSKSRAQGFKPANRRPTKTSPPQTTPRSAPQTIQQHHHHHHHAPANAPSAILSNRTTSETESRSQNVPYSIILQLEARPISQEELVAEVKGIYASLVIVEAKCIEVDNKQATLAQSNPSTQPKLNNEQ</sequence>
<dbReference type="EMBL" id="AYSA01000574">
    <property type="protein sequence ID" value="ESZ90810.1"/>
    <property type="molecule type" value="Genomic_DNA"/>
</dbReference>
<organism evidence="2 3">
    <name type="scientific">Sclerotinia borealis (strain F-4128)</name>
    <dbReference type="NCBI Taxonomy" id="1432307"/>
    <lineage>
        <taxon>Eukaryota</taxon>
        <taxon>Fungi</taxon>
        <taxon>Dikarya</taxon>
        <taxon>Ascomycota</taxon>
        <taxon>Pezizomycotina</taxon>
        <taxon>Leotiomycetes</taxon>
        <taxon>Helotiales</taxon>
        <taxon>Sclerotiniaceae</taxon>
        <taxon>Sclerotinia</taxon>
    </lineage>
</organism>
<evidence type="ECO:0000313" key="3">
    <source>
        <dbReference type="Proteomes" id="UP000019487"/>
    </source>
</evidence>
<feature type="region of interest" description="Disordered" evidence="1">
    <location>
        <begin position="82"/>
        <end position="101"/>
    </location>
</feature>
<comment type="caution">
    <text evidence="2">The sequence shown here is derived from an EMBL/GenBank/DDBJ whole genome shotgun (WGS) entry which is preliminary data.</text>
</comment>
<feature type="compositionally biased region" description="Polar residues" evidence="1">
    <location>
        <begin position="373"/>
        <end position="389"/>
    </location>
</feature>
<dbReference type="AlphaFoldDB" id="W9C8F1"/>